<evidence type="ECO:0000256" key="4">
    <source>
        <dbReference type="ARBA" id="ARBA00022679"/>
    </source>
</evidence>
<dbReference type="Gene3D" id="3.60.20.40">
    <property type="match status" value="1"/>
</dbReference>
<dbReference type="InterPro" id="IPR029055">
    <property type="entry name" value="Ntn_hydrolases_N"/>
</dbReference>
<comment type="similarity">
    <text evidence="3 9">Belongs to the gamma-glutamyltransferase family.</text>
</comment>
<dbReference type="PANTHER" id="PTHR43199:SF1">
    <property type="entry name" value="GLUTATHIONE HYDROLASE PROENZYME"/>
    <property type="match status" value="1"/>
</dbReference>
<dbReference type="InterPro" id="IPR043137">
    <property type="entry name" value="GGT_ssub_C"/>
</dbReference>
<evidence type="ECO:0000256" key="8">
    <source>
        <dbReference type="ARBA" id="ARBA00047417"/>
    </source>
</evidence>
<evidence type="ECO:0000256" key="6">
    <source>
        <dbReference type="ARBA" id="ARBA00023145"/>
    </source>
</evidence>
<comment type="catalytic activity">
    <reaction evidence="1 9">
        <text>an S-substituted glutathione + H2O = an S-substituted L-cysteinylglycine + L-glutamate</text>
        <dbReference type="Rhea" id="RHEA:59468"/>
        <dbReference type="ChEBI" id="CHEBI:15377"/>
        <dbReference type="ChEBI" id="CHEBI:29985"/>
        <dbReference type="ChEBI" id="CHEBI:90779"/>
        <dbReference type="ChEBI" id="CHEBI:143103"/>
        <dbReference type="EC" id="3.4.19.13"/>
    </reaction>
</comment>
<feature type="signal peptide" evidence="10">
    <location>
        <begin position="1"/>
        <end position="25"/>
    </location>
</feature>
<dbReference type="PRINTS" id="PR01210">
    <property type="entry name" value="GGTRANSPTASE"/>
</dbReference>
<keyword evidence="7 9" id="KW-0012">Acyltransferase</keyword>
<dbReference type="RefSeq" id="WP_147915041.1">
    <property type="nucleotide sequence ID" value="NZ_JBHUEJ010000014.1"/>
</dbReference>
<comment type="catalytic activity">
    <reaction evidence="8 9">
        <text>an N-terminal (5-L-glutamyl)-[peptide] + an alpha-amino acid = 5-L-glutamyl amino acid + an N-terminal L-alpha-aminoacyl-[peptide]</text>
        <dbReference type="Rhea" id="RHEA:23904"/>
        <dbReference type="Rhea" id="RHEA-COMP:9780"/>
        <dbReference type="Rhea" id="RHEA-COMP:9795"/>
        <dbReference type="ChEBI" id="CHEBI:77644"/>
        <dbReference type="ChEBI" id="CHEBI:78597"/>
        <dbReference type="ChEBI" id="CHEBI:78599"/>
        <dbReference type="ChEBI" id="CHEBI:78608"/>
        <dbReference type="EC" id="2.3.2.2"/>
    </reaction>
</comment>
<keyword evidence="5 9" id="KW-0378">Hydrolase</keyword>
<feature type="chain" id="PRO_5046243803" description="Glutathione hydrolase proenzyme" evidence="10">
    <location>
        <begin position="26"/>
        <end position="591"/>
    </location>
</feature>
<dbReference type="GO" id="GO:0103068">
    <property type="term" value="F:leukotriene C4 gamma-glutamyl transferase activity"/>
    <property type="evidence" value="ECO:0007669"/>
    <property type="project" value="UniProtKB-EC"/>
</dbReference>
<evidence type="ECO:0000313" key="11">
    <source>
        <dbReference type="EMBL" id="MFD1710011.1"/>
    </source>
</evidence>
<sequence>MKPTPRTWALGRPAVLASALVFGLAACGGGDDDDDATALNAGAVASPDQFGARAAEQILQAGGNAVDAGVATAFALAVSLPPAGNIGGGGFATIWMDGKPYFLDYREMAPGAATATMYLDANGEIVPGLSLNGTLATGVPGSVMGMWEAHKKFGKLSWSQVMAPAIAYARNGFTAYSTAAVSTNPVHANFNDYFGGKMTKGELFKQPELADTLQRISDKGADEFYSGQTADMLVAEMERTKGLITKADLKNYKAIWRDPVAIPWNGHTIYTAPPPSSGGFGIGQLLKMKQVLGGQFASAPLNSAQYVHLTAEMEKRVFADRAQYLGDPDYFKIPMTELLSDAYIARRAAEVNPGTPTPLADVKPGLGLDPLPPNTTGEKPETTHFSVVDKWGNAFANTYTLNGGYGAKVVVKGAGFLLNNEMDDFAAKPGVPNQFGVVGGDVNAVAPGKRPLSSMSPTIAVKDGKPALVLGTPGGSRIFTAVYQVLVDVLDYKLPLAQAQAQGRFHHQLLPDNVIYYEASRFAPEVADNLTARGWKMQDGLGGGGAIEAIQVVGDTPMPVSDPRNSNALSLTIPANAKAAAAKAKEPAEAL</sequence>
<evidence type="ECO:0000256" key="2">
    <source>
        <dbReference type="ARBA" id="ARBA00001089"/>
    </source>
</evidence>
<dbReference type="Pfam" id="PF01019">
    <property type="entry name" value="G_glu_transpept"/>
    <property type="match status" value="1"/>
</dbReference>
<keyword evidence="12" id="KW-1185">Reference proteome</keyword>
<dbReference type="InterPro" id="IPR043138">
    <property type="entry name" value="GGT_lsub"/>
</dbReference>
<comment type="pathway">
    <text evidence="9">Sulfur metabolism; glutathione metabolism.</text>
</comment>
<gene>
    <name evidence="11" type="primary">ggt</name>
    <name evidence="11" type="ORF">ACFSF0_05310</name>
</gene>
<dbReference type="EC" id="3.4.19.13" evidence="9"/>
<comment type="catalytic activity">
    <reaction evidence="2 9">
        <text>glutathione + H2O = L-cysteinylglycine + L-glutamate</text>
        <dbReference type="Rhea" id="RHEA:28807"/>
        <dbReference type="ChEBI" id="CHEBI:15377"/>
        <dbReference type="ChEBI" id="CHEBI:29985"/>
        <dbReference type="ChEBI" id="CHEBI:57925"/>
        <dbReference type="ChEBI" id="CHEBI:61694"/>
        <dbReference type="EC" id="3.4.19.13"/>
    </reaction>
</comment>
<dbReference type="InterPro" id="IPR051792">
    <property type="entry name" value="GGT_bact"/>
</dbReference>
<keyword evidence="4 9" id="KW-0808">Transferase</keyword>
<evidence type="ECO:0000256" key="10">
    <source>
        <dbReference type="SAM" id="SignalP"/>
    </source>
</evidence>
<dbReference type="PANTHER" id="PTHR43199">
    <property type="entry name" value="GLUTATHIONE HYDROLASE"/>
    <property type="match status" value="1"/>
</dbReference>
<dbReference type="Gene3D" id="1.10.246.130">
    <property type="match status" value="1"/>
</dbReference>
<evidence type="ECO:0000256" key="3">
    <source>
        <dbReference type="ARBA" id="ARBA00009381"/>
    </source>
</evidence>
<keyword evidence="6 9" id="KW-0865">Zymogen</keyword>
<reference evidence="12" key="1">
    <citation type="journal article" date="2019" name="Int. J. Syst. Evol. Microbiol.">
        <title>The Global Catalogue of Microorganisms (GCM) 10K type strain sequencing project: providing services to taxonomists for standard genome sequencing and annotation.</title>
        <authorList>
            <consortium name="The Broad Institute Genomics Platform"/>
            <consortium name="The Broad Institute Genome Sequencing Center for Infectious Disease"/>
            <person name="Wu L."/>
            <person name="Ma J."/>
        </authorList>
    </citation>
    <scope>NUCLEOTIDE SEQUENCE [LARGE SCALE GENOMIC DNA]</scope>
    <source>
        <strain evidence="12">LMG 29247</strain>
    </source>
</reference>
<comment type="PTM">
    <text evidence="9">Cleaved by autocatalysis into a large and a small subunit.</text>
</comment>
<dbReference type="EC" id="2.3.2.2" evidence="9"/>
<comment type="caution">
    <text evidence="11">The sequence shown here is derived from an EMBL/GenBank/DDBJ whole genome shotgun (WGS) entry which is preliminary data.</text>
</comment>
<dbReference type="NCBIfam" id="TIGR00066">
    <property type="entry name" value="g_glut_trans"/>
    <property type="match status" value="1"/>
</dbReference>
<evidence type="ECO:0000256" key="7">
    <source>
        <dbReference type="ARBA" id="ARBA00023315"/>
    </source>
</evidence>
<protein>
    <recommendedName>
        <fullName evidence="9">Glutathione hydrolase proenzyme</fullName>
        <ecNumber evidence="9">2.3.2.2</ecNumber>
        <ecNumber evidence="9">3.4.19.13</ecNumber>
    </recommendedName>
    <component>
        <recommendedName>
            <fullName evidence="9">Glutathione hydrolase large chain</fullName>
        </recommendedName>
    </component>
    <component>
        <recommendedName>
            <fullName evidence="9">Glutathione hydrolase small chain</fullName>
        </recommendedName>
    </component>
</protein>
<comment type="subunit">
    <text evidence="9">This enzyme consists of two polypeptide chains, which are synthesized in precursor form from a single polypeptide.</text>
</comment>
<name>A0ABW4KRN1_9BURK</name>
<dbReference type="EMBL" id="JBHUEJ010000014">
    <property type="protein sequence ID" value="MFD1710011.1"/>
    <property type="molecule type" value="Genomic_DNA"/>
</dbReference>
<proteinExistence type="inferred from homology"/>
<evidence type="ECO:0000256" key="9">
    <source>
        <dbReference type="RuleBase" id="RU368036"/>
    </source>
</evidence>
<keyword evidence="9" id="KW-0317">Glutathione biosynthesis</keyword>
<evidence type="ECO:0000256" key="5">
    <source>
        <dbReference type="ARBA" id="ARBA00022801"/>
    </source>
</evidence>
<dbReference type="Proteomes" id="UP001597304">
    <property type="component" value="Unassembled WGS sequence"/>
</dbReference>
<organism evidence="11 12">
    <name type="scientific">Ottowia flava</name>
    <dbReference type="NCBI Taxonomy" id="2675430"/>
    <lineage>
        <taxon>Bacteria</taxon>
        <taxon>Pseudomonadati</taxon>
        <taxon>Pseudomonadota</taxon>
        <taxon>Betaproteobacteria</taxon>
        <taxon>Burkholderiales</taxon>
        <taxon>Comamonadaceae</taxon>
        <taxon>Ottowia</taxon>
    </lineage>
</organism>
<dbReference type="PROSITE" id="PS51257">
    <property type="entry name" value="PROKAR_LIPOPROTEIN"/>
    <property type="match status" value="1"/>
</dbReference>
<dbReference type="InterPro" id="IPR000101">
    <property type="entry name" value="GGT_peptidase"/>
</dbReference>
<accession>A0ABW4KRN1</accession>
<keyword evidence="10" id="KW-0732">Signal</keyword>
<dbReference type="SUPFAM" id="SSF56235">
    <property type="entry name" value="N-terminal nucleophile aminohydrolases (Ntn hydrolases)"/>
    <property type="match status" value="1"/>
</dbReference>
<evidence type="ECO:0000256" key="1">
    <source>
        <dbReference type="ARBA" id="ARBA00001049"/>
    </source>
</evidence>
<evidence type="ECO:0000313" key="12">
    <source>
        <dbReference type="Proteomes" id="UP001597304"/>
    </source>
</evidence>